<dbReference type="AlphaFoldDB" id="A0AAD4BVU3"/>
<comment type="function">
    <text evidence="1">Polymerizes chitin, a structural polymer of the cell wall and septum, by transferring the sugar moiety of UDP-GlcNAc to the non-reducing end of the growing chitin polymer.</text>
</comment>
<evidence type="ECO:0000313" key="3">
    <source>
        <dbReference type="Proteomes" id="UP001194468"/>
    </source>
</evidence>
<protein>
    <recommendedName>
        <fullName evidence="1">Chitin synthase</fullName>
        <ecNumber evidence="1">2.4.1.16</ecNumber>
    </recommendedName>
</protein>
<keyword evidence="1" id="KW-0328">Glycosyltransferase</keyword>
<comment type="caution">
    <text evidence="2">The sequence shown here is derived from an EMBL/GenBank/DDBJ whole genome shotgun (WGS) entry which is preliminary data.</text>
</comment>
<keyword evidence="3" id="KW-1185">Reference proteome</keyword>
<comment type="catalytic activity">
    <reaction evidence="1">
        <text>[(1-&gt;4)-N-acetyl-beta-D-glucosaminyl](n) + UDP-N-acetyl-alpha-D-glucosamine = [(1-&gt;4)-N-acetyl-beta-D-glucosaminyl](n+1) + UDP + H(+)</text>
        <dbReference type="Rhea" id="RHEA:16637"/>
        <dbReference type="Rhea" id="RHEA-COMP:9593"/>
        <dbReference type="Rhea" id="RHEA-COMP:9595"/>
        <dbReference type="ChEBI" id="CHEBI:15378"/>
        <dbReference type="ChEBI" id="CHEBI:17029"/>
        <dbReference type="ChEBI" id="CHEBI:57705"/>
        <dbReference type="ChEBI" id="CHEBI:58223"/>
        <dbReference type="EC" id="2.4.1.16"/>
    </reaction>
</comment>
<reference evidence="2" key="2">
    <citation type="journal article" date="2020" name="Nat. Commun.">
        <title>Large-scale genome sequencing of mycorrhizal fungi provides insights into the early evolution of symbiotic traits.</title>
        <authorList>
            <person name="Miyauchi S."/>
            <person name="Kiss E."/>
            <person name="Kuo A."/>
            <person name="Drula E."/>
            <person name="Kohler A."/>
            <person name="Sanchez-Garcia M."/>
            <person name="Morin E."/>
            <person name="Andreopoulos B."/>
            <person name="Barry K.W."/>
            <person name="Bonito G."/>
            <person name="Buee M."/>
            <person name="Carver A."/>
            <person name="Chen C."/>
            <person name="Cichocki N."/>
            <person name="Clum A."/>
            <person name="Culley D."/>
            <person name="Crous P.W."/>
            <person name="Fauchery L."/>
            <person name="Girlanda M."/>
            <person name="Hayes R.D."/>
            <person name="Keri Z."/>
            <person name="LaButti K."/>
            <person name="Lipzen A."/>
            <person name="Lombard V."/>
            <person name="Magnuson J."/>
            <person name="Maillard F."/>
            <person name="Murat C."/>
            <person name="Nolan M."/>
            <person name="Ohm R.A."/>
            <person name="Pangilinan J."/>
            <person name="Pereira M.F."/>
            <person name="Perotto S."/>
            <person name="Peter M."/>
            <person name="Pfister S."/>
            <person name="Riley R."/>
            <person name="Sitrit Y."/>
            <person name="Stielow J.B."/>
            <person name="Szollosi G."/>
            <person name="Zifcakova L."/>
            <person name="Stursova M."/>
            <person name="Spatafora J.W."/>
            <person name="Tedersoo L."/>
            <person name="Vaario L.M."/>
            <person name="Yamada A."/>
            <person name="Yan M."/>
            <person name="Wang P."/>
            <person name="Xu J."/>
            <person name="Bruns T."/>
            <person name="Baldrian P."/>
            <person name="Vilgalys R."/>
            <person name="Dunand C."/>
            <person name="Henrissat B."/>
            <person name="Grigoriev I.V."/>
            <person name="Hibbett D."/>
            <person name="Nagy L.G."/>
            <person name="Martin F.M."/>
        </authorList>
    </citation>
    <scope>NUCLEOTIDE SEQUENCE</scope>
    <source>
        <strain evidence="2">BED1</strain>
    </source>
</reference>
<dbReference type="EMBL" id="WHUW01000011">
    <property type="protein sequence ID" value="KAF8440995.1"/>
    <property type="molecule type" value="Genomic_DNA"/>
</dbReference>
<dbReference type="EC" id="2.4.1.16" evidence="1"/>
<sequence>MWTLHYVKSASAVTDVTVDRVQPELILQRPSCRWLNGSFFAAAQRYRSFSLHLSLVIFFPPQVLDPHRNVLSTVQPDILLVRLRQLCNTLLLSLSQMCWKTTSRFFTGRISFLTPFTWVFSSRLSCFHWAIGHKVPSGHTPWLSLVLL</sequence>
<organism evidence="2 3">
    <name type="scientific">Boletus edulis BED1</name>
    <dbReference type="NCBI Taxonomy" id="1328754"/>
    <lineage>
        <taxon>Eukaryota</taxon>
        <taxon>Fungi</taxon>
        <taxon>Dikarya</taxon>
        <taxon>Basidiomycota</taxon>
        <taxon>Agaricomycotina</taxon>
        <taxon>Agaricomycetes</taxon>
        <taxon>Agaricomycetidae</taxon>
        <taxon>Boletales</taxon>
        <taxon>Boletineae</taxon>
        <taxon>Boletaceae</taxon>
        <taxon>Boletoideae</taxon>
        <taxon>Boletus</taxon>
    </lineage>
</organism>
<keyword evidence="1" id="KW-0472">Membrane</keyword>
<comment type="subcellular location">
    <subcellularLocation>
        <location evidence="1">Cell membrane</location>
        <topology evidence="1">Multi-pass membrane protein</topology>
    </subcellularLocation>
</comment>
<keyword evidence="1" id="KW-0808">Transferase</keyword>
<dbReference type="Proteomes" id="UP001194468">
    <property type="component" value="Unassembled WGS sequence"/>
</dbReference>
<name>A0AAD4BVU3_BOLED</name>
<dbReference type="Pfam" id="PF01644">
    <property type="entry name" value="Chitin_synth_1"/>
    <property type="match status" value="1"/>
</dbReference>
<gene>
    <name evidence="2" type="ORF">L210DRAFT_2124147</name>
</gene>
<keyword evidence="1" id="KW-0961">Cell wall biogenesis/degradation</keyword>
<accession>A0AAD4BVU3</accession>
<proteinExistence type="inferred from homology"/>
<keyword evidence="1" id="KW-1003">Cell membrane</keyword>
<evidence type="ECO:0000313" key="2">
    <source>
        <dbReference type="EMBL" id="KAF8440995.1"/>
    </source>
</evidence>
<evidence type="ECO:0000256" key="1">
    <source>
        <dbReference type="RuleBase" id="RU366040"/>
    </source>
</evidence>
<reference evidence="2" key="1">
    <citation type="submission" date="2019-10" db="EMBL/GenBank/DDBJ databases">
        <authorList>
            <consortium name="DOE Joint Genome Institute"/>
            <person name="Kuo A."/>
            <person name="Miyauchi S."/>
            <person name="Kiss E."/>
            <person name="Drula E."/>
            <person name="Kohler A."/>
            <person name="Sanchez-Garcia M."/>
            <person name="Andreopoulos B."/>
            <person name="Barry K.W."/>
            <person name="Bonito G."/>
            <person name="Buee M."/>
            <person name="Carver A."/>
            <person name="Chen C."/>
            <person name="Cichocki N."/>
            <person name="Clum A."/>
            <person name="Culley D."/>
            <person name="Crous P.W."/>
            <person name="Fauchery L."/>
            <person name="Girlanda M."/>
            <person name="Hayes R."/>
            <person name="Keri Z."/>
            <person name="LaButti K."/>
            <person name="Lipzen A."/>
            <person name="Lombard V."/>
            <person name="Magnuson J."/>
            <person name="Maillard F."/>
            <person name="Morin E."/>
            <person name="Murat C."/>
            <person name="Nolan M."/>
            <person name="Ohm R."/>
            <person name="Pangilinan J."/>
            <person name="Pereira M."/>
            <person name="Perotto S."/>
            <person name="Peter M."/>
            <person name="Riley R."/>
            <person name="Sitrit Y."/>
            <person name="Stielow B."/>
            <person name="Szollosi G."/>
            <person name="Zifcakova L."/>
            <person name="Stursova M."/>
            <person name="Spatafora J.W."/>
            <person name="Tedersoo L."/>
            <person name="Vaario L.-M."/>
            <person name="Yamada A."/>
            <person name="Yan M."/>
            <person name="Wang P."/>
            <person name="Xu J."/>
            <person name="Bruns T."/>
            <person name="Baldrian P."/>
            <person name="Vilgalys R."/>
            <person name="Henrissat B."/>
            <person name="Grigoriev I.V."/>
            <person name="Hibbett D."/>
            <person name="Nagy L.G."/>
            <person name="Martin F.M."/>
        </authorList>
    </citation>
    <scope>NUCLEOTIDE SEQUENCE</scope>
    <source>
        <strain evidence="2">BED1</strain>
    </source>
</reference>
<comment type="similarity">
    <text evidence="1">Belongs to the chitin synthase family.</text>
</comment>